<evidence type="ECO:0000256" key="1">
    <source>
        <dbReference type="SAM" id="Phobius"/>
    </source>
</evidence>
<accession>A0A3S4F261</accession>
<feature type="transmembrane region" description="Helical" evidence="1">
    <location>
        <begin position="179"/>
        <end position="200"/>
    </location>
</feature>
<dbReference type="EMBL" id="OUUZ01000009">
    <property type="protein sequence ID" value="SPQ22494.1"/>
    <property type="molecule type" value="Genomic_DNA"/>
</dbReference>
<name>A0A3S4F261_9PEZI</name>
<feature type="transmembrane region" description="Helical" evidence="1">
    <location>
        <begin position="117"/>
        <end position="143"/>
    </location>
</feature>
<dbReference type="AlphaFoldDB" id="A0A3S4F261"/>
<sequence>MEKSNRSQGSASSFEAESQDLHLQSKLRTIRVIDSARVGTTALALLMGLTVLGVSANTLRVYQETHVSPDFLLPLWPAEFNIRPTVALVIGSAVVLVSNIVALCCSQVRTLRARATVHTSVTFIAPLLGLAGALISIIFYYAVNASQTVDTFLSWTCRWTDIPMSQQPRWDTLCRQSHAGLYLAILLIPVEVAALVLAGFQMKIERYTDAYLRARKTPVLS</sequence>
<keyword evidence="1" id="KW-0812">Transmembrane</keyword>
<proteinExistence type="predicted"/>
<reference evidence="2 3" key="1">
    <citation type="submission" date="2018-04" db="EMBL/GenBank/DDBJ databases">
        <authorList>
            <person name="Huttner S."/>
            <person name="Dainat J."/>
        </authorList>
    </citation>
    <scope>NUCLEOTIDE SEQUENCE [LARGE SCALE GENOMIC DNA]</scope>
</reference>
<gene>
    <name evidence="2" type="ORF">TT172_LOCUS4913</name>
</gene>
<feature type="transmembrane region" description="Helical" evidence="1">
    <location>
        <begin position="82"/>
        <end position="105"/>
    </location>
</feature>
<organism evidence="2 3">
    <name type="scientific">Thermothielavioides terrestris</name>
    <dbReference type="NCBI Taxonomy" id="2587410"/>
    <lineage>
        <taxon>Eukaryota</taxon>
        <taxon>Fungi</taxon>
        <taxon>Dikarya</taxon>
        <taxon>Ascomycota</taxon>
        <taxon>Pezizomycotina</taxon>
        <taxon>Sordariomycetes</taxon>
        <taxon>Sordariomycetidae</taxon>
        <taxon>Sordariales</taxon>
        <taxon>Chaetomiaceae</taxon>
        <taxon>Thermothielavioides</taxon>
    </lineage>
</organism>
<keyword evidence="1" id="KW-1133">Transmembrane helix</keyword>
<dbReference type="Proteomes" id="UP000289323">
    <property type="component" value="Unassembled WGS sequence"/>
</dbReference>
<evidence type="ECO:0000313" key="3">
    <source>
        <dbReference type="Proteomes" id="UP000289323"/>
    </source>
</evidence>
<feature type="transmembrane region" description="Helical" evidence="1">
    <location>
        <begin position="38"/>
        <end position="62"/>
    </location>
</feature>
<evidence type="ECO:0000313" key="2">
    <source>
        <dbReference type="EMBL" id="SPQ22494.1"/>
    </source>
</evidence>
<protein>
    <submittedName>
        <fullName evidence="2">02660985-ca9f-4cab-8d24-284cf06b8608</fullName>
    </submittedName>
</protein>
<keyword evidence="1" id="KW-0472">Membrane</keyword>